<dbReference type="InterPro" id="IPR018875">
    <property type="entry name" value="Antirepressor_Ant_N"/>
</dbReference>
<organism evidence="2 3">
    <name type="scientific">Corynebacterium mastitidis</name>
    <dbReference type="NCBI Taxonomy" id="161890"/>
    <lineage>
        <taxon>Bacteria</taxon>
        <taxon>Bacillati</taxon>
        <taxon>Actinomycetota</taxon>
        <taxon>Actinomycetes</taxon>
        <taxon>Mycobacteriales</taxon>
        <taxon>Corynebacteriaceae</taxon>
        <taxon>Corynebacterium</taxon>
    </lineage>
</organism>
<comment type="caution">
    <text evidence="2">The sequence shown here is derived from an EMBL/GenBank/DDBJ whole genome shotgun (WGS) entry which is preliminary data.</text>
</comment>
<feature type="domain" description="Antirepressor protein ant N-terminal" evidence="1">
    <location>
        <begin position="6"/>
        <end position="117"/>
    </location>
</feature>
<evidence type="ECO:0000259" key="1">
    <source>
        <dbReference type="Pfam" id="PF10547"/>
    </source>
</evidence>
<proteinExistence type="predicted"/>
<evidence type="ECO:0000313" key="2">
    <source>
        <dbReference type="EMBL" id="MEJ4100903.1"/>
    </source>
</evidence>
<dbReference type="RefSeq" id="WP_337891036.1">
    <property type="nucleotide sequence ID" value="NZ_JBAHVI010000012.1"/>
</dbReference>
<keyword evidence="3" id="KW-1185">Reference proteome</keyword>
<dbReference type="Pfam" id="PF10547">
    <property type="entry name" value="P22_AR_N"/>
    <property type="match status" value="1"/>
</dbReference>
<dbReference type="Proteomes" id="UP001359781">
    <property type="component" value="Unassembled WGS sequence"/>
</dbReference>
<sequence length="225" mass="25537">MNQLETIAFHGTQLPVVEVEGQSRVVVRHAFDEIGVQGKWQVQKLQKQPWADISSVRVSLTYAGQEQIKRVLTCDVRTFLMALAQIPVGTVAEHVRPTLVAYQCEVARVIENHFTNRGVQDPVRDPYTWDWDEVAALLGQRYGIDMDVNALLRALRDGGVLKKTNHPKKAYRDWFWFTGSAWNLHPHILPRLARKVAETRKVLGDVQAIQLELALNQQIGKELAA</sequence>
<evidence type="ECO:0000313" key="3">
    <source>
        <dbReference type="Proteomes" id="UP001359781"/>
    </source>
</evidence>
<name>A0ABU8P1K0_9CORY</name>
<gene>
    <name evidence="2" type="ORF">V5S96_11125</name>
</gene>
<reference evidence="2 3" key="1">
    <citation type="submission" date="2024-02" db="EMBL/GenBank/DDBJ databases">
        <title>Whole genome sequencing and characterization of Corynebacterium isolated from the ocular surface of dry eye disease sufferers.</title>
        <authorList>
            <person name="Naqvi M."/>
        </authorList>
    </citation>
    <scope>NUCLEOTIDE SEQUENCE [LARGE SCALE GENOMIC DNA]</scope>
    <source>
        <strain evidence="2 3">PCRF</strain>
    </source>
</reference>
<dbReference type="EMBL" id="JBAHVJ010000013">
    <property type="protein sequence ID" value="MEJ4100903.1"/>
    <property type="molecule type" value="Genomic_DNA"/>
</dbReference>
<protein>
    <submittedName>
        <fullName evidence="2">Phage antirepressor N-terminal domain-containing protein</fullName>
    </submittedName>
</protein>
<accession>A0ABU8P1K0</accession>